<dbReference type="PANTHER" id="PTHR16222">
    <property type="entry name" value="ADP-RIBOSYLGLYCOHYDROLASE"/>
    <property type="match status" value="1"/>
</dbReference>
<dbReference type="SUPFAM" id="SSF101478">
    <property type="entry name" value="ADP-ribosylglycohydrolase"/>
    <property type="match status" value="1"/>
</dbReference>
<feature type="binding site" evidence="1">
    <location>
        <position position="38"/>
    </location>
    <ligand>
        <name>Mg(2+)</name>
        <dbReference type="ChEBI" id="CHEBI:18420"/>
        <label>1</label>
    </ligand>
</feature>
<dbReference type="RefSeq" id="WP_205111028.1">
    <property type="nucleotide sequence ID" value="NZ_JACJJL010000023.1"/>
</dbReference>
<dbReference type="Proteomes" id="UP000764045">
    <property type="component" value="Unassembled WGS sequence"/>
</dbReference>
<comment type="cofactor">
    <cofactor evidence="1">
        <name>Mg(2+)</name>
        <dbReference type="ChEBI" id="CHEBI:18420"/>
    </cofactor>
    <text evidence="1">Binds 2 magnesium ions per subunit.</text>
</comment>
<dbReference type="PANTHER" id="PTHR16222:SF12">
    <property type="entry name" value="ADP-RIBOSYLGLYCOHYDROLASE-RELATED"/>
    <property type="match status" value="1"/>
</dbReference>
<dbReference type="InterPro" id="IPR036705">
    <property type="entry name" value="Ribosyl_crysJ1_sf"/>
</dbReference>
<feature type="binding site" evidence="1">
    <location>
        <position position="37"/>
    </location>
    <ligand>
        <name>Mg(2+)</name>
        <dbReference type="ChEBI" id="CHEBI:18420"/>
        <label>1</label>
    </ligand>
</feature>
<feature type="binding site" evidence="1">
    <location>
        <position position="218"/>
    </location>
    <ligand>
        <name>Mg(2+)</name>
        <dbReference type="ChEBI" id="CHEBI:18420"/>
        <label>1</label>
    </ligand>
</feature>
<feature type="binding site" evidence="1">
    <location>
        <position position="219"/>
    </location>
    <ligand>
        <name>Mg(2+)</name>
        <dbReference type="ChEBI" id="CHEBI:18420"/>
        <label>1</label>
    </ligand>
</feature>
<organism evidence="2 3">
    <name type="scientific">Marseilla massiliensis</name>
    <dbReference type="NCBI Taxonomy" id="1841864"/>
    <lineage>
        <taxon>Bacteria</taxon>
        <taxon>Pseudomonadati</taxon>
        <taxon>Bacteroidota</taxon>
        <taxon>Bacteroidia</taxon>
        <taxon>Bacteroidales</taxon>
        <taxon>Prevotellaceae</taxon>
        <taxon>Marseilla</taxon>
    </lineage>
</organism>
<evidence type="ECO:0000256" key="1">
    <source>
        <dbReference type="PIRSR" id="PIRSR605502-1"/>
    </source>
</evidence>
<evidence type="ECO:0000313" key="2">
    <source>
        <dbReference type="EMBL" id="MBM6662540.1"/>
    </source>
</evidence>
<name>A0A938WQ08_9BACT</name>
<sequence>MLGAIVGDVAGSVYESSRMKCSDPSKITLFMATSRFTDDSVMTLAVARWLTDSRDKSAASLVEAMQKLGRKYPNAGYGPAFARWLAADNPKPYGSWGNGAAMRVSPAGLYATTLDEALRLATVSATVSHDHPEAVGAARAVAAAVFMARHGAGNAEIRTYVENSFGYDLSRTIGEIRPAYAWDVSCRGSVPEAITAFLDADSVEQAVRLAISLGGDADTQAAIAAAIAAARWPVPDWMEQECRRKLTPEQAAIIDSFEGAAADRAAGRATMQTRPGATH</sequence>
<dbReference type="InterPro" id="IPR005502">
    <property type="entry name" value="Ribosyl_crysJ1"/>
</dbReference>
<evidence type="ECO:0000313" key="3">
    <source>
        <dbReference type="Proteomes" id="UP000764045"/>
    </source>
</evidence>
<dbReference type="InterPro" id="IPR050792">
    <property type="entry name" value="ADP-ribosylglycohydrolase"/>
</dbReference>
<comment type="caution">
    <text evidence="2">The sequence shown here is derived from an EMBL/GenBank/DDBJ whole genome shotgun (WGS) entry which is preliminary data.</text>
</comment>
<feature type="binding site" evidence="1">
    <location>
        <position position="39"/>
    </location>
    <ligand>
        <name>Mg(2+)</name>
        <dbReference type="ChEBI" id="CHEBI:18420"/>
        <label>1</label>
    </ligand>
</feature>
<keyword evidence="1" id="KW-0460">Magnesium</keyword>
<dbReference type="Gene3D" id="1.10.4080.10">
    <property type="entry name" value="ADP-ribosylation/Crystallin J1"/>
    <property type="match status" value="1"/>
</dbReference>
<feature type="binding site" evidence="1">
    <location>
        <position position="216"/>
    </location>
    <ligand>
        <name>Mg(2+)</name>
        <dbReference type="ChEBI" id="CHEBI:18420"/>
        <label>1</label>
    </ligand>
</feature>
<proteinExistence type="predicted"/>
<keyword evidence="3" id="KW-1185">Reference proteome</keyword>
<keyword evidence="1" id="KW-0479">Metal-binding</keyword>
<gene>
    <name evidence="2" type="ORF">H6B30_12390</name>
</gene>
<dbReference type="GO" id="GO:0046872">
    <property type="term" value="F:metal ion binding"/>
    <property type="evidence" value="ECO:0007669"/>
    <property type="project" value="UniProtKB-KW"/>
</dbReference>
<protein>
    <submittedName>
        <fullName evidence="2">ADP-ribosylglycohydrolase family protein</fullName>
    </submittedName>
</protein>
<dbReference type="EMBL" id="JACJJL010000023">
    <property type="protein sequence ID" value="MBM6662540.1"/>
    <property type="molecule type" value="Genomic_DNA"/>
</dbReference>
<reference evidence="2 3" key="1">
    <citation type="journal article" date="2021" name="Sci. Rep.">
        <title>The distribution of antibiotic resistance genes in chicken gut microbiota commensals.</title>
        <authorList>
            <person name="Juricova H."/>
            <person name="Matiasovicova J."/>
            <person name="Kubasova T."/>
            <person name="Cejkova D."/>
            <person name="Rychlik I."/>
        </authorList>
    </citation>
    <scope>NUCLEOTIDE SEQUENCE [LARGE SCALE GENOMIC DNA]</scope>
    <source>
        <strain evidence="2 3">An819</strain>
    </source>
</reference>
<dbReference type="AlphaFoldDB" id="A0A938WQ08"/>
<accession>A0A938WQ08</accession>
<dbReference type="Pfam" id="PF03747">
    <property type="entry name" value="ADP_ribosyl_GH"/>
    <property type="match status" value="1"/>
</dbReference>